<dbReference type="EMBL" id="JACHEJ010000004">
    <property type="protein sequence ID" value="MBB6180217.1"/>
    <property type="molecule type" value="Genomic_DNA"/>
</dbReference>
<dbReference type="NCBIfam" id="TIGR01253">
    <property type="entry name" value="thiP"/>
    <property type="match status" value="1"/>
</dbReference>
<dbReference type="PROSITE" id="PS50928">
    <property type="entry name" value="ABC_TM1"/>
    <property type="match status" value="2"/>
</dbReference>
<dbReference type="GO" id="GO:0005886">
    <property type="term" value="C:plasma membrane"/>
    <property type="evidence" value="ECO:0007669"/>
    <property type="project" value="UniProtKB-SubCell"/>
</dbReference>
<dbReference type="PANTHER" id="PTHR30183">
    <property type="entry name" value="MOLYBDENUM TRANSPORT SYSTEM PERMEASE PROTEIN MODB"/>
    <property type="match status" value="1"/>
</dbReference>
<dbReference type="Pfam" id="PF00528">
    <property type="entry name" value="BPD_transp_1"/>
    <property type="match status" value="2"/>
</dbReference>
<organism evidence="13 14">
    <name type="scientific">Pseudorhizobium flavum</name>
    <dbReference type="NCBI Taxonomy" id="1335061"/>
    <lineage>
        <taxon>Bacteria</taxon>
        <taxon>Pseudomonadati</taxon>
        <taxon>Pseudomonadota</taxon>
        <taxon>Alphaproteobacteria</taxon>
        <taxon>Hyphomicrobiales</taxon>
        <taxon>Rhizobiaceae</taxon>
        <taxon>Rhizobium/Agrobacterium group</taxon>
        <taxon>Pseudorhizobium</taxon>
    </lineage>
</organism>
<feature type="domain" description="ABC transmembrane type-1" evidence="12">
    <location>
        <begin position="53"/>
        <end position="257"/>
    </location>
</feature>
<dbReference type="Gene3D" id="1.10.3720.10">
    <property type="entry name" value="MetI-like"/>
    <property type="match status" value="2"/>
</dbReference>
<evidence type="ECO:0000256" key="3">
    <source>
        <dbReference type="ARBA" id="ARBA00016947"/>
    </source>
</evidence>
<evidence type="ECO:0000256" key="7">
    <source>
        <dbReference type="ARBA" id="ARBA00022692"/>
    </source>
</evidence>
<comment type="caution">
    <text evidence="13">The sequence shown here is derived from an EMBL/GenBank/DDBJ whole genome shotgun (WGS) entry which is preliminary data.</text>
</comment>
<keyword evidence="8" id="KW-0677">Repeat</keyword>
<keyword evidence="6" id="KW-0997">Cell inner membrane</keyword>
<keyword evidence="9 11" id="KW-1133">Transmembrane helix</keyword>
<feature type="transmembrane region" description="Helical" evidence="11">
    <location>
        <begin position="197"/>
        <end position="220"/>
    </location>
</feature>
<dbReference type="RefSeq" id="WP_152338460.1">
    <property type="nucleotide sequence ID" value="NZ_JACHEJ010000004.1"/>
</dbReference>
<dbReference type="InterPro" id="IPR035906">
    <property type="entry name" value="MetI-like_sf"/>
</dbReference>
<dbReference type="GO" id="GO:0015888">
    <property type="term" value="P:thiamine transport"/>
    <property type="evidence" value="ECO:0007669"/>
    <property type="project" value="InterPro"/>
</dbReference>
<feature type="transmembrane region" description="Helical" evidence="11">
    <location>
        <begin position="12"/>
        <end position="36"/>
    </location>
</feature>
<comment type="subcellular location">
    <subcellularLocation>
        <location evidence="1">Cell inner membrane</location>
        <topology evidence="1">Multi-pass membrane protein</topology>
    </subcellularLocation>
    <subcellularLocation>
        <location evidence="11">Cell membrane</location>
        <topology evidence="11">Multi-pass membrane protein</topology>
    </subcellularLocation>
</comment>
<feature type="transmembrane region" description="Helical" evidence="11">
    <location>
        <begin position="513"/>
        <end position="530"/>
    </location>
</feature>
<comment type="subunit">
    <text evidence="2">The complex is composed of two ATP-binding proteins (ThiQ), two transmembrane proteins (ThiP) and a solute-binding protein (ThiB).</text>
</comment>
<dbReference type="CDD" id="cd06261">
    <property type="entry name" value="TM_PBP2"/>
    <property type="match status" value="2"/>
</dbReference>
<evidence type="ECO:0000256" key="9">
    <source>
        <dbReference type="ARBA" id="ARBA00022989"/>
    </source>
</evidence>
<evidence type="ECO:0000256" key="2">
    <source>
        <dbReference type="ARBA" id="ARBA00011650"/>
    </source>
</evidence>
<dbReference type="SUPFAM" id="SSF161098">
    <property type="entry name" value="MetI-like"/>
    <property type="match status" value="2"/>
</dbReference>
<evidence type="ECO:0000256" key="1">
    <source>
        <dbReference type="ARBA" id="ARBA00004429"/>
    </source>
</evidence>
<evidence type="ECO:0000256" key="6">
    <source>
        <dbReference type="ARBA" id="ARBA00022519"/>
    </source>
</evidence>
<comment type="similarity">
    <text evidence="11">Belongs to the binding-protein-dependent transport system permease family.</text>
</comment>
<evidence type="ECO:0000256" key="11">
    <source>
        <dbReference type="RuleBase" id="RU363032"/>
    </source>
</evidence>
<proteinExistence type="inferred from homology"/>
<dbReference type="InterPro" id="IPR005947">
    <property type="entry name" value="ThiP_ABC_transpt"/>
</dbReference>
<reference evidence="13 14" key="1">
    <citation type="submission" date="2020-08" db="EMBL/GenBank/DDBJ databases">
        <title>Genomic Encyclopedia of Type Strains, Phase IV (KMG-IV): sequencing the most valuable type-strain genomes for metagenomic binning, comparative biology and taxonomic classification.</title>
        <authorList>
            <person name="Goeker M."/>
        </authorList>
    </citation>
    <scope>NUCLEOTIDE SEQUENCE [LARGE SCALE GENOMIC DNA]</scope>
    <source>
        <strain evidence="13 14">DSM 102134</strain>
    </source>
</reference>
<name>A0A7W9YXR6_9HYPH</name>
<dbReference type="AlphaFoldDB" id="A0A7W9YXR6"/>
<dbReference type="InterPro" id="IPR000515">
    <property type="entry name" value="MetI-like"/>
</dbReference>
<feature type="transmembrane region" description="Helical" evidence="11">
    <location>
        <begin position="134"/>
        <end position="155"/>
    </location>
</feature>
<feature type="transmembrane region" description="Helical" evidence="11">
    <location>
        <begin position="377"/>
        <end position="397"/>
    </location>
</feature>
<evidence type="ECO:0000256" key="10">
    <source>
        <dbReference type="ARBA" id="ARBA00023136"/>
    </source>
</evidence>
<keyword evidence="10 11" id="KW-0472">Membrane</keyword>
<evidence type="ECO:0000313" key="13">
    <source>
        <dbReference type="EMBL" id="MBB6180217.1"/>
    </source>
</evidence>
<feature type="transmembrane region" description="Helical" evidence="11">
    <location>
        <begin position="56"/>
        <end position="78"/>
    </location>
</feature>
<keyword evidence="5" id="KW-1003">Cell membrane</keyword>
<dbReference type="GO" id="GO:0022857">
    <property type="term" value="F:transmembrane transporter activity"/>
    <property type="evidence" value="ECO:0007669"/>
    <property type="project" value="InterPro"/>
</dbReference>
<gene>
    <name evidence="13" type="ORF">HNQ75_002192</name>
</gene>
<keyword evidence="7 11" id="KW-0812">Transmembrane</keyword>
<feature type="transmembrane region" description="Helical" evidence="11">
    <location>
        <begin position="404"/>
        <end position="426"/>
    </location>
</feature>
<evidence type="ECO:0000313" key="14">
    <source>
        <dbReference type="Proteomes" id="UP000535501"/>
    </source>
</evidence>
<feature type="transmembrane region" description="Helical" evidence="11">
    <location>
        <begin position="241"/>
        <end position="264"/>
    </location>
</feature>
<evidence type="ECO:0000259" key="12">
    <source>
        <dbReference type="PROSITE" id="PS50928"/>
    </source>
</evidence>
<evidence type="ECO:0000256" key="5">
    <source>
        <dbReference type="ARBA" id="ARBA00022475"/>
    </source>
</evidence>
<feature type="transmembrane region" description="Helical" evidence="11">
    <location>
        <begin position="330"/>
        <end position="352"/>
    </location>
</feature>
<dbReference type="PANTHER" id="PTHR30183:SF9">
    <property type="entry name" value="THIAMINE TRANSPORT SYSTEM PERMEASE PROTEIN THIP"/>
    <property type="match status" value="1"/>
</dbReference>
<evidence type="ECO:0000256" key="4">
    <source>
        <dbReference type="ARBA" id="ARBA00022448"/>
    </source>
</evidence>
<accession>A0A7W9YXR6</accession>
<keyword evidence="4 11" id="KW-0813">Transport</keyword>
<protein>
    <recommendedName>
        <fullName evidence="3">Thiamine transport system permease protein ThiP</fullName>
    </recommendedName>
</protein>
<feature type="transmembrane region" description="Helical" evidence="11">
    <location>
        <begin position="467"/>
        <end position="488"/>
    </location>
</feature>
<evidence type="ECO:0000256" key="8">
    <source>
        <dbReference type="ARBA" id="ARBA00022737"/>
    </source>
</evidence>
<feature type="transmembrane region" description="Helical" evidence="11">
    <location>
        <begin position="90"/>
        <end position="114"/>
    </location>
</feature>
<feature type="transmembrane region" description="Helical" evidence="11">
    <location>
        <begin position="284"/>
        <end position="309"/>
    </location>
</feature>
<feature type="domain" description="ABC transmembrane type-1" evidence="12">
    <location>
        <begin position="330"/>
        <end position="529"/>
    </location>
</feature>
<dbReference type="Proteomes" id="UP000535501">
    <property type="component" value="Unassembled WGS sequence"/>
</dbReference>
<keyword evidence="14" id="KW-1185">Reference proteome</keyword>
<sequence>MLTRREQQTAIGGGIVTFASVAAFIGLATYSLLAAAPDAGGEALWTAYTARVLRFTLLQAGLSTLLSIGLAIPVALALARRPHLPGRLWILRLMALPMGLPALVAALGLITIWGRQGLVNSLLLRGGLDEPVSIYGLGGILLAHVFFNLPLACRLMVASLDRLPGEYWMLAAQLGMRPVAIFRLIEWPVLLRVLPGIAGLIFMLCATSFTLVLVLGGGPAATTLEVAIYQSLRFDFDPARAVGLSLLQIGLTAMLLIILSRLPVTDDRSGKSGYRVRRFDGKGAAARAWDTLVIAVATAFVLMPLLAVLRAGIQADLPRLVASDAFQRALATSMLIALSSGLLAVMASVRLIDARLAIADRKNAGVLLRGFSSTLDAASFLVLLVPPVVLGTGWFLLLRLSGSASLLVGWIVVAINALMAIPFVIRVLEPAMKEHRDSSVRLAASLGIGGWTRFWRIDRPVLTRPTLLAFSFAMSLSLGDLGAVALFASNDFVTLPWLLYSSLSSYRTQDADGLALLLAAACLLLTMIGTSGRRMNGTHHAHR</sequence>